<gene>
    <name evidence="1" type="ORF">PXEA_LOCUS18607</name>
</gene>
<dbReference type="AlphaFoldDB" id="A0A448X0S0"/>
<dbReference type="EMBL" id="CAAALY010072060">
    <property type="protein sequence ID" value="VEL25167.1"/>
    <property type="molecule type" value="Genomic_DNA"/>
</dbReference>
<reference evidence="1" key="1">
    <citation type="submission" date="2018-11" db="EMBL/GenBank/DDBJ databases">
        <authorList>
            <consortium name="Pathogen Informatics"/>
        </authorList>
    </citation>
    <scope>NUCLEOTIDE SEQUENCE</scope>
</reference>
<evidence type="ECO:0000313" key="1">
    <source>
        <dbReference type="EMBL" id="VEL25167.1"/>
    </source>
</evidence>
<protein>
    <submittedName>
        <fullName evidence="1">Uncharacterized protein</fullName>
    </submittedName>
</protein>
<comment type="caution">
    <text evidence="1">The sequence shown here is derived from an EMBL/GenBank/DDBJ whole genome shotgun (WGS) entry which is preliminary data.</text>
</comment>
<sequence length="157" mass="17403">MQPNEGSYEDCVPVCLCSTSLAWALVSDLPRQACVEWQVITRSCRSSPTKLSQGRSGRLLKLKNRDSLSYLPVIASGQSYHTLTTKTMMTTEIDDITLGCSSNPHLALITLWNWAANGDLETKTGLLNSIEHLPGCWIPVEGFISEDNEFELILLFP</sequence>
<accession>A0A448X0S0</accession>
<proteinExistence type="predicted"/>
<name>A0A448X0S0_9PLAT</name>
<organism evidence="1 2">
    <name type="scientific">Protopolystoma xenopodis</name>
    <dbReference type="NCBI Taxonomy" id="117903"/>
    <lineage>
        <taxon>Eukaryota</taxon>
        <taxon>Metazoa</taxon>
        <taxon>Spiralia</taxon>
        <taxon>Lophotrochozoa</taxon>
        <taxon>Platyhelminthes</taxon>
        <taxon>Monogenea</taxon>
        <taxon>Polyopisthocotylea</taxon>
        <taxon>Polystomatidea</taxon>
        <taxon>Polystomatidae</taxon>
        <taxon>Protopolystoma</taxon>
    </lineage>
</organism>
<keyword evidence="2" id="KW-1185">Reference proteome</keyword>
<evidence type="ECO:0000313" key="2">
    <source>
        <dbReference type="Proteomes" id="UP000784294"/>
    </source>
</evidence>
<dbReference type="Proteomes" id="UP000784294">
    <property type="component" value="Unassembled WGS sequence"/>
</dbReference>